<name>A0A100WN15_MYCFO</name>
<dbReference type="InterPro" id="IPR012263">
    <property type="entry name" value="M_m6A_EcoRV"/>
</dbReference>
<evidence type="ECO:0000313" key="4">
    <source>
        <dbReference type="EMBL" id="GAT00930.1"/>
    </source>
</evidence>
<evidence type="ECO:0000313" key="5">
    <source>
        <dbReference type="Proteomes" id="UP000069705"/>
    </source>
</evidence>
<evidence type="ECO:0000256" key="2">
    <source>
        <dbReference type="ARBA" id="ARBA00022679"/>
    </source>
</evidence>
<dbReference type="AlphaFoldDB" id="A0A100WN15"/>
<dbReference type="GO" id="GO:0032259">
    <property type="term" value="P:methylation"/>
    <property type="evidence" value="ECO:0007669"/>
    <property type="project" value="UniProtKB-KW"/>
</dbReference>
<dbReference type="Gene3D" id="3.40.50.150">
    <property type="entry name" value="Vaccinia Virus protein VP39"/>
    <property type="match status" value="2"/>
</dbReference>
<dbReference type="EMBL" id="BCSZ01000010">
    <property type="protein sequence ID" value="GAT00930.1"/>
    <property type="molecule type" value="Genomic_DNA"/>
</dbReference>
<dbReference type="Proteomes" id="UP000069705">
    <property type="component" value="Unassembled WGS sequence"/>
</dbReference>
<dbReference type="PIRSF" id="PIRSF000398">
    <property type="entry name" value="M_m6A_EcoRV"/>
    <property type="match status" value="1"/>
</dbReference>
<dbReference type="GO" id="GO:0006298">
    <property type="term" value="P:mismatch repair"/>
    <property type="evidence" value="ECO:0007669"/>
    <property type="project" value="TreeGrafter"/>
</dbReference>
<dbReference type="PRINTS" id="PR00505">
    <property type="entry name" value="D12N6MTFRASE"/>
</dbReference>
<organism evidence="4 5">
    <name type="scientific">Mycolicibacterium fortuitum subsp. acetamidolyticum</name>
    <dbReference type="NCBI Taxonomy" id="144550"/>
    <lineage>
        <taxon>Bacteria</taxon>
        <taxon>Bacillati</taxon>
        <taxon>Actinomycetota</taxon>
        <taxon>Actinomycetes</taxon>
        <taxon>Mycobacteriales</taxon>
        <taxon>Mycobacteriaceae</taxon>
        <taxon>Mycolicibacterium</taxon>
    </lineage>
</organism>
<evidence type="ECO:0000256" key="3">
    <source>
        <dbReference type="ARBA" id="ARBA00022691"/>
    </source>
</evidence>
<dbReference type="GO" id="GO:0043565">
    <property type="term" value="F:sequence-specific DNA binding"/>
    <property type="evidence" value="ECO:0007669"/>
    <property type="project" value="TreeGrafter"/>
</dbReference>
<reference evidence="4 5" key="1">
    <citation type="journal article" date="2016" name="Genome Announc.">
        <title>Draft Genome Sequences of Five Rapidly Growing Mycobacterium Species, M. thermoresistibile, M. fortuitum subsp. acetamidolyticum, M. canariasense, M. brisbanense, and M. novocastrense.</title>
        <authorList>
            <person name="Katahira K."/>
            <person name="Ogura Y."/>
            <person name="Gotoh Y."/>
            <person name="Hayashi T."/>
        </authorList>
    </citation>
    <scope>NUCLEOTIDE SEQUENCE [LARGE SCALE GENOMIC DNA]</scope>
    <source>
        <strain evidence="4 5">JCM6368</strain>
    </source>
</reference>
<gene>
    <name evidence="4" type="ORF">RMCFA_1044</name>
</gene>
<keyword evidence="2 4" id="KW-0808">Transferase</keyword>
<accession>A0A100WN15</accession>
<dbReference type="GO" id="GO:0009307">
    <property type="term" value="P:DNA restriction-modification system"/>
    <property type="evidence" value="ECO:0007669"/>
    <property type="project" value="InterPro"/>
</dbReference>
<keyword evidence="3" id="KW-0949">S-adenosyl-L-methionine</keyword>
<dbReference type="InterPro" id="IPR029063">
    <property type="entry name" value="SAM-dependent_MTases_sf"/>
</dbReference>
<dbReference type="SUPFAM" id="SSF53335">
    <property type="entry name" value="S-adenosyl-L-methionine-dependent methyltransferases"/>
    <property type="match status" value="1"/>
</dbReference>
<keyword evidence="1 4" id="KW-0489">Methyltransferase</keyword>
<dbReference type="Pfam" id="PF02086">
    <property type="entry name" value="MethyltransfD12"/>
    <property type="match status" value="1"/>
</dbReference>
<dbReference type="PANTHER" id="PTHR30481:SF4">
    <property type="entry name" value="SITE-SPECIFIC DNA-METHYLTRANSFERASE (ADENINE-SPECIFIC)"/>
    <property type="match status" value="1"/>
</dbReference>
<protein>
    <submittedName>
        <fullName evidence="4">D12 class N6 adenine-specific DNA methyltransferase</fullName>
    </submittedName>
</protein>
<reference evidence="5" key="2">
    <citation type="submission" date="2016-02" db="EMBL/GenBank/DDBJ databases">
        <title>Draft genome sequence of five rapidly growing Mycobacterium species.</title>
        <authorList>
            <person name="Katahira K."/>
            <person name="Gotou Y."/>
            <person name="Iida K."/>
            <person name="Ogura Y."/>
            <person name="Hayashi T."/>
        </authorList>
    </citation>
    <scope>NUCLEOTIDE SEQUENCE [LARGE SCALE GENOMIC DNA]</scope>
    <source>
        <strain evidence="5">JCM6368</strain>
    </source>
</reference>
<dbReference type="InterPro" id="IPR012327">
    <property type="entry name" value="MeTrfase_D12"/>
</dbReference>
<sequence>MLSGWGLVVTAPPMAYYGGKTRLAAKIAGLLPPHAHYIEPFAGGLSVLLAKQPSRMETVSDLDGHLMAFWKVLRDKPAELARACALTPHSREEYLAAKESLLDDLDDVERARLIWVKLSQGRGGTLQNTAWRHYVDPAGSSVGMPQYLNGYVDRMAACAERLHHVSLESRPALDIIKQYGKVSTCCLYVDPPYLGSSRTRGGGTYRHEMRGHDEHLELLWELMGCQAAVVVSGYPSALYDDALAGWDRVAIETMTGQAKSSNKARTEVLWSNREISDQRSLFDLEAGA</sequence>
<proteinExistence type="predicted"/>
<dbReference type="GO" id="GO:1904047">
    <property type="term" value="F:S-adenosyl-L-methionine binding"/>
    <property type="evidence" value="ECO:0007669"/>
    <property type="project" value="TreeGrafter"/>
</dbReference>
<evidence type="ECO:0000256" key="1">
    <source>
        <dbReference type="ARBA" id="ARBA00022603"/>
    </source>
</evidence>
<dbReference type="GO" id="GO:0009007">
    <property type="term" value="F:site-specific DNA-methyltransferase (adenine-specific) activity"/>
    <property type="evidence" value="ECO:0007669"/>
    <property type="project" value="UniProtKB-EC"/>
</dbReference>
<dbReference type="PANTHER" id="PTHR30481">
    <property type="entry name" value="DNA ADENINE METHYLASE"/>
    <property type="match status" value="1"/>
</dbReference>
<dbReference type="REBASE" id="150859">
    <property type="entry name" value="M.Mfo6368ORF1044P"/>
</dbReference>
<comment type="caution">
    <text evidence="4">The sequence shown here is derived from an EMBL/GenBank/DDBJ whole genome shotgun (WGS) entry which is preliminary data.</text>
</comment>